<keyword evidence="1" id="KW-0732">Signal</keyword>
<proteinExistence type="predicted"/>
<dbReference type="InterPro" id="IPR019606">
    <property type="entry name" value="GerMN"/>
</dbReference>
<evidence type="ECO:0000313" key="4">
    <source>
        <dbReference type="Proteomes" id="UP000593802"/>
    </source>
</evidence>
<accession>A0A7I8DGN8</accession>
<sequence>MRHHKKLLAGVLVLGLAGTTGCGMLNKTSSPVSPRPPKGDQAAQPATEMYAVNLYFADEKGFVVPLRVNIPKVEGIANQALTYLTPEKSGGLLTGTGLHALIPSGAKMSVNIKDNLAVVDFSQEVLKMKDAKAEQQLVDSVVWTLTEFPSIKQVQIKVNGNVIPALPTSGTPIGQPLSRANGINLQVAPNINPAETTKLTLYYQGTNSAGNFNYLVPVTRIIGKTNEDLIKTTIAELAAGPKVQGLSPTVSPALKLLSESQSGDTVSLDLDNLLTEGASTEQSKVLNSIVLSVLENTPARKVKITVKGQPPTLAGVDLSKPVSRPQVVNQKQL</sequence>
<evidence type="ECO:0000256" key="1">
    <source>
        <dbReference type="SAM" id="SignalP"/>
    </source>
</evidence>
<dbReference type="KEGG" id="eff:skT53_34970"/>
<dbReference type="SMART" id="SM00909">
    <property type="entry name" value="Germane"/>
    <property type="match status" value="2"/>
</dbReference>
<evidence type="ECO:0000259" key="2">
    <source>
        <dbReference type="SMART" id="SM00909"/>
    </source>
</evidence>
<name>A0A7I8DGN8_9BACL</name>
<dbReference type="EMBL" id="AP023366">
    <property type="protein sequence ID" value="BCJ88512.1"/>
    <property type="molecule type" value="Genomic_DNA"/>
</dbReference>
<feature type="chain" id="PRO_5038700143" evidence="1">
    <location>
        <begin position="23"/>
        <end position="333"/>
    </location>
</feature>
<dbReference type="Proteomes" id="UP000593802">
    <property type="component" value="Chromosome"/>
</dbReference>
<dbReference type="PROSITE" id="PS51257">
    <property type="entry name" value="PROKAR_LIPOPROTEIN"/>
    <property type="match status" value="1"/>
</dbReference>
<reference evidence="3 4" key="1">
    <citation type="submission" date="2020-08" db="EMBL/GenBank/DDBJ databases">
        <title>Complete Genome Sequence of Effusibacillus dendaii Strain skT53, Isolated from Farmland soil.</title>
        <authorList>
            <person name="Konishi T."/>
            <person name="Kawasaki H."/>
        </authorList>
    </citation>
    <scope>NUCLEOTIDE SEQUENCE [LARGE SCALE GENOMIC DNA]</scope>
    <source>
        <strain evidence="4">skT53</strain>
    </source>
</reference>
<keyword evidence="4" id="KW-1185">Reference proteome</keyword>
<feature type="domain" description="GerMN" evidence="2">
    <location>
        <begin position="77"/>
        <end position="167"/>
    </location>
</feature>
<dbReference type="RefSeq" id="WP_200759108.1">
    <property type="nucleotide sequence ID" value="NZ_AP023366.1"/>
</dbReference>
<dbReference type="Pfam" id="PF10646">
    <property type="entry name" value="Germane"/>
    <property type="match status" value="2"/>
</dbReference>
<evidence type="ECO:0000313" key="3">
    <source>
        <dbReference type="EMBL" id="BCJ88512.1"/>
    </source>
</evidence>
<dbReference type="AlphaFoldDB" id="A0A7I8DGN8"/>
<organism evidence="3 4">
    <name type="scientific">Effusibacillus dendaii</name>
    <dbReference type="NCBI Taxonomy" id="2743772"/>
    <lineage>
        <taxon>Bacteria</taxon>
        <taxon>Bacillati</taxon>
        <taxon>Bacillota</taxon>
        <taxon>Bacilli</taxon>
        <taxon>Bacillales</taxon>
        <taxon>Alicyclobacillaceae</taxon>
        <taxon>Effusibacillus</taxon>
    </lineage>
</organism>
<feature type="domain" description="GerMN" evidence="2">
    <location>
        <begin position="230"/>
        <end position="315"/>
    </location>
</feature>
<feature type="signal peptide" evidence="1">
    <location>
        <begin position="1"/>
        <end position="22"/>
    </location>
</feature>
<protein>
    <submittedName>
        <fullName evidence="3">Spore germination protein GerM</fullName>
    </submittedName>
</protein>
<gene>
    <name evidence="3" type="primary">gerM</name>
    <name evidence="3" type="ORF">skT53_34970</name>
</gene>